<evidence type="ECO:0000259" key="1">
    <source>
        <dbReference type="PROSITE" id="PS50075"/>
    </source>
</evidence>
<dbReference type="EMBL" id="OMOI01000002">
    <property type="protein sequence ID" value="SPF79109.1"/>
    <property type="molecule type" value="Genomic_DNA"/>
</dbReference>
<dbReference type="InterPro" id="IPR036736">
    <property type="entry name" value="ACP-like_sf"/>
</dbReference>
<accession>A0A2R8ATD2</accession>
<dbReference type="Proteomes" id="UP000244911">
    <property type="component" value="Unassembled WGS sequence"/>
</dbReference>
<sequence length="80" mass="9105">MTSISDQLRQFIAEETGMSDDEFQNDTQLFSEGYIDSFTMTAVVAFIEETYEVDIPQSEITLENFDTIDNMTAFITRAKG</sequence>
<gene>
    <name evidence="2" type="primary">acpP_4</name>
    <name evidence="2" type="ORF">ALP8811_03044</name>
</gene>
<evidence type="ECO:0000313" key="2">
    <source>
        <dbReference type="EMBL" id="SPF79109.1"/>
    </source>
</evidence>
<dbReference type="RefSeq" id="WP_108858077.1">
    <property type="nucleotide sequence ID" value="NZ_OMOI01000002.1"/>
</dbReference>
<dbReference type="SUPFAM" id="SSF47336">
    <property type="entry name" value="ACP-like"/>
    <property type="match status" value="1"/>
</dbReference>
<dbReference type="InterPro" id="IPR009081">
    <property type="entry name" value="PP-bd_ACP"/>
</dbReference>
<organism evidence="2 3">
    <name type="scientific">Aliiroseovarius pelagivivens</name>
    <dbReference type="NCBI Taxonomy" id="1639690"/>
    <lineage>
        <taxon>Bacteria</taxon>
        <taxon>Pseudomonadati</taxon>
        <taxon>Pseudomonadota</taxon>
        <taxon>Alphaproteobacteria</taxon>
        <taxon>Rhodobacterales</taxon>
        <taxon>Paracoccaceae</taxon>
        <taxon>Aliiroseovarius</taxon>
    </lineage>
</organism>
<feature type="domain" description="Carrier" evidence="1">
    <location>
        <begin position="2"/>
        <end position="79"/>
    </location>
</feature>
<dbReference type="OrthoDB" id="7508733at2"/>
<dbReference type="PROSITE" id="PS50075">
    <property type="entry name" value="CARRIER"/>
    <property type="match status" value="1"/>
</dbReference>
<dbReference type="AlphaFoldDB" id="A0A2R8ATD2"/>
<name>A0A2R8ATD2_9RHOB</name>
<dbReference type="Gene3D" id="1.10.1200.10">
    <property type="entry name" value="ACP-like"/>
    <property type="match status" value="1"/>
</dbReference>
<evidence type="ECO:0000313" key="3">
    <source>
        <dbReference type="Proteomes" id="UP000244911"/>
    </source>
</evidence>
<proteinExistence type="predicted"/>
<keyword evidence="3" id="KW-1185">Reference proteome</keyword>
<dbReference type="Pfam" id="PF00550">
    <property type="entry name" value="PP-binding"/>
    <property type="match status" value="1"/>
</dbReference>
<protein>
    <submittedName>
        <fullName evidence="2">Acyl carrier protein</fullName>
    </submittedName>
</protein>
<reference evidence="2 3" key="1">
    <citation type="submission" date="2018-03" db="EMBL/GenBank/DDBJ databases">
        <authorList>
            <person name="Keele B.F."/>
        </authorList>
    </citation>
    <scope>NUCLEOTIDE SEQUENCE [LARGE SCALE GENOMIC DNA]</scope>
    <source>
        <strain evidence="2 3">CECT 8811</strain>
    </source>
</reference>